<keyword evidence="1" id="KW-1133">Transmembrane helix</keyword>
<dbReference type="SUPFAM" id="SSF81324">
    <property type="entry name" value="Voltage-gated potassium channels"/>
    <property type="match status" value="1"/>
</dbReference>
<dbReference type="Pfam" id="PF07885">
    <property type="entry name" value="Ion_trans_2"/>
    <property type="match status" value="1"/>
</dbReference>
<accession>A0A5J6J4K5</accession>
<feature type="domain" description="Potassium channel" evidence="2">
    <location>
        <begin position="91"/>
        <end position="169"/>
    </location>
</feature>
<evidence type="ECO:0000313" key="4">
    <source>
        <dbReference type="Proteomes" id="UP000325563"/>
    </source>
</evidence>
<dbReference type="Gene3D" id="1.10.287.70">
    <property type="match status" value="1"/>
</dbReference>
<name>A0A5J6J4K5_STRVI</name>
<keyword evidence="4" id="KW-1185">Reference proteome</keyword>
<dbReference type="GO" id="GO:0034220">
    <property type="term" value="P:monoatomic ion transmembrane transport"/>
    <property type="evidence" value="ECO:0007669"/>
    <property type="project" value="UniProtKB-KW"/>
</dbReference>
<gene>
    <name evidence="3" type="ORF">CP980_00720</name>
</gene>
<keyword evidence="3" id="KW-0406">Ion transport</keyword>
<feature type="transmembrane region" description="Helical" evidence="1">
    <location>
        <begin position="17"/>
        <end position="39"/>
    </location>
</feature>
<feature type="transmembrane region" description="Helical" evidence="1">
    <location>
        <begin position="45"/>
        <end position="66"/>
    </location>
</feature>
<feature type="transmembrane region" description="Helical" evidence="1">
    <location>
        <begin position="145"/>
        <end position="166"/>
    </location>
</feature>
<keyword evidence="3" id="KW-0813">Transport</keyword>
<keyword evidence="1" id="KW-0472">Membrane</keyword>
<keyword evidence="3" id="KW-0407">Ion channel</keyword>
<dbReference type="KEGG" id="svn:CP980_00720"/>
<dbReference type="Proteomes" id="UP000325563">
    <property type="component" value="Chromosome"/>
</dbReference>
<dbReference type="InterPro" id="IPR013099">
    <property type="entry name" value="K_chnl_dom"/>
</dbReference>
<sequence>MVTIPPEDLPGRPGRRVILVSVLGTIARVAAVLAIYFLIPMEHAMNVATVTGLTLEILAFCGILTWQLRRIVRSRYPGLRALEALGFTIPLFVLLFATAYFLLGNAQTASFSQPLDRVDAMYFAVTVFTTVGFGDITAKSETARIAVTVQMMLDLLILGLVIRLVFSAIKIGQQRQRS</sequence>
<feature type="transmembrane region" description="Helical" evidence="1">
    <location>
        <begin position="78"/>
        <end position="100"/>
    </location>
</feature>
<dbReference type="EMBL" id="CP023692">
    <property type="protein sequence ID" value="QEV43794.1"/>
    <property type="molecule type" value="Genomic_DNA"/>
</dbReference>
<keyword evidence="1" id="KW-0812">Transmembrane</keyword>
<evidence type="ECO:0000313" key="3">
    <source>
        <dbReference type="EMBL" id="QEV43794.1"/>
    </source>
</evidence>
<evidence type="ECO:0000259" key="2">
    <source>
        <dbReference type="Pfam" id="PF07885"/>
    </source>
</evidence>
<dbReference type="GeneID" id="95609105"/>
<dbReference type="AlphaFoldDB" id="A0A5J6J4K5"/>
<protein>
    <submittedName>
        <fullName evidence="3">Two pore domain potassium channel family protein</fullName>
    </submittedName>
</protein>
<reference evidence="3 4" key="1">
    <citation type="submission" date="2017-09" db="EMBL/GenBank/DDBJ databases">
        <authorList>
            <person name="Lee N."/>
            <person name="Cho B.-K."/>
        </authorList>
    </citation>
    <scope>NUCLEOTIDE SEQUENCE [LARGE SCALE GENOMIC DNA]</scope>
    <source>
        <strain evidence="3 4">ATCC 27476</strain>
    </source>
</reference>
<proteinExistence type="predicted"/>
<evidence type="ECO:0000256" key="1">
    <source>
        <dbReference type="SAM" id="Phobius"/>
    </source>
</evidence>
<dbReference type="RefSeq" id="WP_150492263.1">
    <property type="nucleotide sequence ID" value="NZ_BNBW01000012.1"/>
</dbReference>
<organism evidence="3 4">
    <name type="scientific">Streptomyces vinaceus</name>
    <dbReference type="NCBI Taxonomy" id="1960"/>
    <lineage>
        <taxon>Bacteria</taxon>
        <taxon>Bacillati</taxon>
        <taxon>Actinomycetota</taxon>
        <taxon>Actinomycetes</taxon>
        <taxon>Kitasatosporales</taxon>
        <taxon>Streptomycetaceae</taxon>
        <taxon>Streptomyces</taxon>
    </lineage>
</organism>